<organism evidence="6 7">
    <name type="scientific">Acetobacter suratthaniensis</name>
    <dbReference type="NCBI Taxonomy" id="1502841"/>
    <lineage>
        <taxon>Bacteria</taxon>
        <taxon>Pseudomonadati</taxon>
        <taxon>Pseudomonadota</taxon>
        <taxon>Alphaproteobacteria</taxon>
        <taxon>Acetobacterales</taxon>
        <taxon>Acetobacteraceae</taxon>
        <taxon>Acetobacter</taxon>
    </lineage>
</organism>
<evidence type="ECO:0000313" key="7">
    <source>
        <dbReference type="Proteomes" id="UP000664399"/>
    </source>
</evidence>
<evidence type="ECO:0000313" key="6">
    <source>
        <dbReference type="EMBL" id="MBO1328900.1"/>
    </source>
</evidence>
<dbReference type="Gene3D" id="3.40.50.300">
    <property type="entry name" value="P-loop containing nucleotide triphosphate hydrolases"/>
    <property type="match status" value="1"/>
</dbReference>
<dbReference type="PROSITE" id="PS50893">
    <property type="entry name" value="ABC_TRANSPORTER_2"/>
    <property type="match status" value="1"/>
</dbReference>
<dbReference type="Proteomes" id="UP000664399">
    <property type="component" value="Unassembled WGS sequence"/>
</dbReference>
<dbReference type="PANTHER" id="PTHR42788:SF13">
    <property type="entry name" value="ALIPHATIC SULFONATES IMPORT ATP-BINDING PROTEIN SSUB"/>
    <property type="match status" value="1"/>
</dbReference>
<dbReference type="SMART" id="SM00382">
    <property type="entry name" value="AAA"/>
    <property type="match status" value="1"/>
</dbReference>
<keyword evidence="3" id="KW-0547">Nucleotide-binding</keyword>
<evidence type="ECO:0000256" key="3">
    <source>
        <dbReference type="ARBA" id="ARBA00022741"/>
    </source>
</evidence>
<dbReference type="InterPro" id="IPR027417">
    <property type="entry name" value="P-loop_NTPase"/>
</dbReference>
<protein>
    <submittedName>
        <fullName evidence="6">ABC transporter ATP-binding protein</fullName>
    </submittedName>
</protein>
<gene>
    <name evidence="6" type="ORF">J2D75_10495</name>
</gene>
<dbReference type="Pfam" id="PF00005">
    <property type="entry name" value="ABC_tran"/>
    <property type="match status" value="1"/>
</dbReference>
<dbReference type="InterPro" id="IPR050166">
    <property type="entry name" value="ABC_transporter_ATP-bind"/>
</dbReference>
<dbReference type="GO" id="GO:0005524">
    <property type="term" value="F:ATP binding"/>
    <property type="evidence" value="ECO:0007669"/>
    <property type="project" value="UniProtKB-KW"/>
</dbReference>
<reference evidence="6 7" key="1">
    <citation type="submission" date="2021-03" db="EMBL/GenBank/DDBJ databases">
        <title>The complete genome sequence of Acetobacter suratthaniensis TBRC 1719.</title>
        <authorList>
            <person name="Charoenyingcharoen P."/>
            <person name="Yukphan P."/>
        </authorList>
    </citation>
    <scope>NUCLEOTIDE SEQUENCE [LARGE SCALE GENOMIC DNA]</scope>
    <source>
        <strain evidence="6 7">TBRC 1719</strain>
    </source>
</reference>
<dbReference type="InterPro" id="IPR003439">
    <property type="entry name" value="ABC_transporter-like_ATP-bd"/>
</dbReference>
<evidence type="ECO:0000256" key="4">
    <source>
        <dbReference type="ARBA" id="ARBA00022840"/>
    </source>
</evidence>
<comment type="caution">
    <text evidence="6">The sequence shown here is derived from an EMBL/GenBank/DDBJ whole genome shotgun (WGS) entry which is preliminary data.</text>
</comment>
<keyword evidence="4 6" id="KW-0067">ATP-binding</keyword>
<evidence type="ECO:0000259" key="5">
    <source>
        <dbReference type="PROSITE" id="PS50893"/>
    </source>
</evidence>
<dbReference type="CDD" id="cd03293">
    <property type="entry name" value="ABC_NrtD_SsuB_transporters"/>
    <property type="match status" value="1"/>
</dbReference>
<name>A0ABS3LND6_9PROT</name>
<sequence length="265" mass="29553">MPDQAGAYLRFESVTKTFGAVPVVQEPFSLDIPAGQFVVFLGPSGCGKTTLMRMIGGLDTPSSGRILLQGQPVGGPDIRRGMVFQSYSSFPWLSVRKNVEFGMRFRRDMTKAQKRERAGYFLDLVGLSDFASSYPSRISGGMRQRVAIARTLAADPDVLLMDEPFGALDANLREDLQYELRKIQKKSGKTTIFVTHDVEEAVFLADRIIVFGSRPARVMADMDILSMVGPVRDETLRDSERFFHIRTDILHLLRGRLREAGQEGA</sequence>
<dbReference type="SUPFAM" id="SSF52540">
    <property type="entry name" value="P-loop containing nucleoside triphosphate hydrolases"/>
    <property type="match status" value="1"/>
</dbReference>
<keyword evidence="2" id="KW-0813">Transport</keyword>
<proteinExistence type="inferred from homology"/>
<dbReference type="EMBL" id="JAFVMG010000011">
    <property type="protein sequence ID" value="MBO1328900.1"/>
    <property type="molecule type" value="Genomic_DNA"/>
</dbReference>
<keyword evidence="7" id="KW-1185">Reference proteome</keyword>
<evidence type="ECO:0000256" key="2">
    <source>
        <dbReference type="ARBA" id="ARBA00022448"/>
    </source>
</evidence>
<dbReference type="InterPro" id="IPR017871">
    <property type="entry name" value="ABC_transporter-like_CS"/>
</dbReference>
<dbReference type="PROSITE" id="PS00211">
    <property type="entry name" value="ABC_TRANSPORTER_1"/>
    <property type="match status" value="1"/>
</dbReference>
<evidence type="ECO:0000256" key="1">
    <source>
        <dbReference type="ARBA" id="ARBA00005417"/>
    </source>
</evidence>
<dbReference type="PANTHER" id="PTHR42788">
    <property type="entry name" value="TAURINE IMPORT ATP-BINDING PROTEIN-RELATED"/>
    <property type="match status" value="1"/>
</dbReference>
<feature type="domain" description="ABC transporter" evidence="5">
    <location>
        <begin position="9"/>
        <end position="238"/>
    </location>
</feature>
<comment type="similarity">
    <text evidence="1">Belongs to the ABC transporter superfamily.</text>
</comment>
<accession>A0ABS3LND6</accession>
<dbReference type="InterPro" id="IPR003593">
    <property type="entry name" value="AAA+_ATPase"/>
</dbReference>